<dbReference type="Pfam" id="PF14295">
    <property type="entry name" value="PAN_4"/>
    <property type="match status" value="1"/>
</dbReference>
<dbReference type="InterPro" id="IPR003609">
    <property type="entry name" value="Pan_app"/>
</dbReference>
<evidence type="ECO:0000313" key="5">
    <source>
        <dbReference type="Proteomes" id="UP000694865"/>
    </source>
</evidence>
<evidence type="ECO:0000256" key="3">
    <source>
        <dbReference type="SAM" id="MobiDB-lite"/>
    </source>
</evidence>
<gene>
    <name evidence="6" type="primary">LOC102804411</name>
</gene>
<dbReference type="GeneID" id="102804411"/>
<dbReference type="Gene3D" id="3.50.4.10">
    <property type="entry name" value="Hepatocyte Growth Factor"/>
    <property type="match status" value="1"/>
</dbReference>
<keyword evidence="5" id="KW-1185">Reference proteome</keyword>
<evidence type="ECO:0000256" key="2">
    <source>
        <dbReference type="ARBA" id="ARBA00023157"/>
    </source>
</evidence>
<proteinExistence type="predicted"/>
<reference evidence="6" key="1">
    <citation type="submission" date="2025-08" db="UniProtKB">
        <authorList>
            <consortium name="RefSeq"/>
        </authorList>
    </citation>
    <scope>IDENTIFICATION</scope>
    <source>
        <tissue evidence="6">Testes</tissue>
    </source>
</reference>
<dbReference type="SMART" id="SM00223">
    <property type="entry name" value="APPLE"/>
    <property type="match status" value="1"/>
</dbReference>
<evidence type="ECO:0000313" key="6">
    <source>
        <dbReference type="RefSeq" id="XP_006826120.1"/>
    </source>
</evidence>
<keyword evidence="2" id="KW-1015">Disulfide bond</keyword>
<sequence>EEIPSSSDTSSDEKQQGFYGVGTDTSKSSHRIDVGKDRPGGDMNDGNSNLVDSAEECYCACIQTNGCQAWSFRTDSNGCWLKNSVPDQTTLDTAISGVISGGEIPSSSDTSSDETQHGFYGIGTGNNLWSRKDISASWEGPIADSCCITSMTTFPDGTIVGIGTDQQLWTRPGKDGKWSGPIANSCCVTDITYLNDGSLLGIGTGNNLWTRPGIDGKWSGPVANSCCVKSISQLPSGDILGVGMNGKLWTRPGVEGSWTKVDNSGNVSGITVTSEGNVIGIGSTCGMWERKEFDSGCWGNEIANSRCVKSVSVVRTAYSTVRAEK</sequence>
<feature type="domain" description="Apple" evidence="4">
    <location>
        <begin position="38"/>
        <end position="101"/>
    </location>
</feature>
<feature type="region of interest" description="Disordered" evidence="3">
    <location>
        <begin position="1"/>
        <end position="47"/>
    </location>
</feature>
<evidence type="ECO:0000259" key="4">
    <source>
        <dbReference type="SMART" id="SM00223"/>
    </source>
</evidence>
<organism evidence="5 6">
    <name type="scientific">Saccoglossus kowalevskii</name>
    <name type="common">Acorn worm</name>
    <dbReference type="NCBI Taxonomy" id="10224"/>
    <lineage>
        <taxon>Eukaryota</taxon>
        <taxon>Metazoa</taxon>
        <taxon>Hemichordata</taxon>
        <taxon>Enteropneusta</taxon>
        <taxon>Harrimaniidae</taxon>
        <taxon>Saccoglossus</taxon>
    </lineage>
</organism>
<feature type="compositionally biased region" description="Basic and acidic residues" evidence="3">
    <location>
        <begin position="30"/>
        <end position="40"/>
    </location>
</feature>
<accession>A0ABM0N1H9</accession>
<feature type="non-terminal residue" evidence="6">
    <location>
        <position position="1"/>
    </location>
</feature>
<evidence type="ECO:0000256" key="1">
    <source>
        <dbReference type="ARBA" id="ARBA00022737"/>
    </source>
</evidence>
<dbReference type="Proteomes" id="UP000694865">
    <property type="component" value="Unplaced"/>
</dbReference>
<dbReference type="RefSeq" id="XP_006826120.1">
    <property type="nucleotide sequence ID" value="XM_006826057.1"/>
</dbReference>
<keyword evidence="1" id="KW-0677">Repeat</keyword>
<protein>
    <submittedName>
        <fullName evidence="6">Uncharacterized protein LOC102804411</fullName>
    </submittedName>
</protein>
<name>A0ABM0N1H9_SACKO</name>
<dbReference type="InterPro" id="IPR000177">
    <property type="entry name" value="Apple"/>
</dbReference>